<dbReference type="RefSeq" id="WP_265382074.1">
    <property type="nucleotide sequence ID" value="NZ_CP110615.1"/>
</dbReference>
<dbReference type="PANTHER" id="PTHR30037:SF4">
    <property type="entry name" value="DNA-3-METHYLADENINE GLYCOSYLASE I"/>
    <property type="match status" value="1"/>
</dbReference>
<dbReference type="Gene3D" id="1.10.340.30">
    <property type="entry name" value="Hypothetical protein, domain 2"/>
    <property type="match status" value="1"/>
</dbReference>
<protein>
    <submittedName>
        <fullName evidence="1">DNA-3-methyladenine glycosylase I</fullName>
    </submittedName>
</protein>
<dbReference type="InterPro" id="IPR011257">
    <property type="entry name" value="DNA_glycosylase"/>
</dbReference>
<dbReference type="SUPFAM" id="SSF48150">
    <property type="entry name" value="DNA-glycosylase"/>
    <property type="match status" value="1"/>
</dbReference>
<sequence>MSGALTGDDGRSRCPWGDGPPIYRAYHDTEWGVVLHGRDALFERLCLEAFQAGLSWITVLRKREGFRAAFAGFEVEAVAAFGPADVQRLMADAGIVRNAAKIDAAIGNARVVADLEDLDALLWSFAPTGPRRRPATTDDVPAITVESTAMATDLKRRGFRFVGPTTAHALMQATGMVDDHLAGCWRAGR</sequence>
<dbReference type="InterPro" id="IPR004597">
    <property type="entry name" value="Tag"/>
</dbReference>
<dbReference type="InterPro" id="IPR005019">
    <property type="entry name" value="Adenine_glyco"/>
</dbReference>
<dbReference type="Pfam" id="PF03352">
    <property type="entry name" value="Adenine_glyco"/>
    <property type="match status" value="1"/>
</dbReference>
<reference evidence="1" key="1">
    <citation type="submission" date="2022-10" db="EMBL/GenBank/DDBJ databases">
        <title>Rhodococcus sp.75.</title>
        <authorList>
            <person name="Sun M."/>
        </authorList>
    </citation>
    <scope>NUCLEOTIDE SEQUENCE</scope>
    <source>
        <strain evidence="1">75</strain>
    </source>
</reference>
<evidence type="ECO:0000313" key="2">
    <source>
        <dbReference type="Proteomes" id="UP001164965"/>
    </source>
</evidence>
<evidence type="ECO:0000313" key="1">
    <source>
        <dbReference type="EMBL" id="UZJ23967.1"/>
    </source>
</evidence>
<dbReference type="PANTHER" id="PTHR30037">
    <property type="entry name" value="DNA-3-METHYLADENINE GLYCOSYLASE 1"/>
    <property type="match status" value="1"/>
</dbReference>
<dbReference type="InterPro" id="IPR052891">
    <property type="entry name" value="DNA-3mA_glycosylase"/>
</dbReference>
<dbReference type="NCBIfam" id="TIGR00624">
    <property type="entry name" value="tag"/>
    <property type="match status" value="1"/>
</dbReference>
<name>A0ABY6NX48_9NOCA</name>
<dbReference type="EMBL" id="CP110615">
    <property type="protein sequence ID" value="UZJ23967.1"/>
    <property type="molecule type" value="Genomic_DNA"/>
</dbReference>
<proteinExistence type="predicted"/>
<gene>
    <name evidence="1" type="ORF">RHODO2019_12335</name>
</gene>
<dbReference type="Proteomes" id="UP001164965">
    <property type="component" value="Chromosome"/>
</dbReference>
<organism evidence="1 2">
    <name type="scientific">Rhodococcus antarcticus</name>
    <dbReference type="NCBI Taxonomy" id="2987751"/>
    <lineage>
        <taxon>Bacteria</taxon>
        <taxon>Bacillati</taxon>
        <taxon>Actinomycetota</taxon>
        <taxon>Actinomycetes</taxon>
        <taxon>Mycobacteriales</taxon>
        <taxon>Nocardiaceae</taxon>
        <taxon>Rhodococcus</taxon>
    </lineage>
</organism>
<keyword evidence="2" id="KW-1185">Reference proteome</keyword>
<accession>A0ABY6NX48</accession>